<keyword evidence="7 8" id="KW-0472">Membrane</keyword>
<accession>A0A4S3PXB9</accession>
<dbReference type="PANTHER" id="PTHR34975:SF2">
    <property type="entry name" value="SPORE GERMINATION PROTEIN A2"/>
    <property type="match status" value="1"/>
</dbReference>
<feature type="transmembrane region" description="Helical" evidence="8">
    <location>
        <begin position="43"/>
        <end position="62"/>
    </location>
</feature>
<comment type="caution">
    <text evidence="9">The sequence shown here is derived from an EMBL/GenBank/DDBJ whole genome shotgun (WGS) entry which is preliminary data.</text>
</comment>
<evidence type="ECO:0000256" key="5">
    <source>
        <dbReference type="ARBA" id="ARBA00022692"/>
    </source>
</evidence>
<dbReference type="Gene3D" id="1.20.1740.10">
    <property type="entry name" value="Amino acid/polyamine transporter I"/>
    <property type="match status" value="1"/>
</dbReference>
<dbReference type="AlphaFoldDB" id="A0A4S3PXB9"/>
<dbReference type="Proteomes" id="UP000306477">
    <property type="component" value="Unassembled WGS sequence"/>
</dbReference>
<feature type="transmembrane region" description="Helical" evidence="8">
    <location>
        <begin position="143"/>
        <end position="165"/>
    </location>
</feature>
<evidence type="ECO:0000256" key="4">
    <source>
        <dbReference type="ARBA" id="ARBA00022544"/>
    </source>
</evidence>
<dbReference type="InterPro" id="IPR004761">
    <property type="entry name" value="Spore_GerAB"/>
</dbReference>
<name>A0A4S3PXB9_9BACI</name>
<dbReference type="OrthoDB" id="2380240at2"/>
<comment type="similarity">
    <text evidence="2">Belongs to the amino acid-polyamine-organocation (APC) superfamily. Spore germination protein (SGP) (TC 2.A.3.9) family.</text>
</comment>
<evidence type="ECO:0000256" key="7">
    <source>
        <dbReference type="ARBA" id="ARBA00023136"/>
    </source>
</evidence>
<feature type="transmembrane region" description="Helical" evidence="8">
    <location>
        <begin position="332"/>
        <end position="355"/>
    </location>
</feature>
<keyword evidence="6 8" id="KW-1133">Transmembrane helix</keyword>
<feature type="transmembrane region" description="Helical" evidence="8">
    <location>
        <begin position="220"/>
        <end position="240"/>
    </location>
</feature>
<keyword evidence="4" id="KW-0309">Germination</keyword>
<keyword evidence="3" id="KW-0813">Transport</keyword>
<evidence type="ECO:0000256" key="2">
    <source>
        <dbReference type="ARBA" id="ARBA00007998"/>
    </source>
</evidence>
<reference evidence="9 10" key="1">
    <citation type="journal article" date="2019" name="Indoor Air">
        <title>Impacts of indoor surface finishes on bacterial viability.</title>
        <authorList>
            <person name="Hu J."/>
            <person name="Maamar S.B."/>
            <person name="Glawe A.J."/>
            <person name="Gottel N."/>
            <person name="Gilbert J.A."/>
            <person name="Hartmann E.M."/>
        </authorList>
    </citation>
    <scope>NUCLEOTIDE SEQUENCE [LARGE SCALE GENOMIC DNA]</scope>
    <source>
        <strain evidence="9 10">AF060A6</strain>
    </source>
</reference>
<dbReference type="NCBIfam" id="TIGR00912">
    <property type="entry name" value="2A0309"/>
    <property type="match status" value="1"/>
</dbReference>
<dbReference type="EMBL" id="SLUB01000005">
    <property type="protein sequence ID" value="THE14185.1"/>
    <property type="molecule type" value="Genomic_DNA"/>
</dbReference>
<evidence type="ECO:0000313" key="9">
    <source>
        <dbReference type="EMBL" id="THE14185.1"/>
    </source>
</evidence>
<sequence>MERIKESLLVSPFFVFFLIHSMQIGVGILGFQRIIAKSAGYDGWISIILAGAAVHVIVWMMYKILNDSKGDIIEVHKEVFGKWIGGFFSLIFVIYLMAVAITVLRTYIEVVQVWMFPELNAWVFSLFALILTYYIILGGFRTVTGISFFSVVVPVYILLLVFYPLEFAHVRNLLPILNHSFIEIAKGTKDMTLSIIGFETLLIFYPFIKNPKSSQKWAQLGVLATTVLYLITMITSIMFYSSGQLDKHIWATLSMFKTIVMPFVERFEYVGVATWFFIILPNICLTIWGASRGIKKVFSVQQRKVLLFILPVVWVIGSFFKTRQQIDMLNEYMSSFGFYFVFLYIPILFVLTLVIRKVREKK</sequence>
<proteinExistence type="inferred from homology"/>
<dbReference type="RefSeq" id="WP_136378512.1">
    <property type="nucleotide sequence ID" value="NZ_SLUB01000005.1"/>
</dbReference>
<organism evidence="9 10">
    <name type="scientific">Bacillus timonensis</name>
    <dbReference type="NCBI Taxonomy" id="1033734"/>
    <lineage>
        <taxon>Bacteria</taxon>
        <taxon>Bacillati</taxon>
        <taxon>Bacillota</taxon>
        <taxon>Bacilli</taxon>
        <taxon>Bacillales</taxon>
        <taxon>Bacillaceae</taxon>
        <taxon>Bacillus</taxon>
    </lineage>
</organism>
<feature type="transmembrane region" description="Helical" evidence="8">
    <location>
        <begin position="303"/>
        <end position="320"/>
    </location>
</feature>
<dbReference type="GO" id="GO:0016020">
    <property type="term" value="C:membrane"/>
    <property type="evidence" value="ECO:0007669"/>
    <property type="project" value="UniProtKB-SubCell"/>
</dbReference>
<keyword evidence="10" id="KW-1185">Reference proteome</keyword>
<feature type="transmembrane region" description="Helical" evidence="8">
    <location>
        <begin position="7"/>
        <end position="31"/>
    </location>
</feature>
<dbReference type="GO" id="GO:0009847">
    <property type="term" value="P:spore germination"/>
    <property type="evidence" value="ECO:0007669"/>
    <property type="project" value="InterPro"/>
</dbReference>
<dbReference type="STRING" id="1033734.GCA_000285535_01790"/>
<evidence type="ECO:0000256" key="3">
    <source>
        <dbReference type="ARBA" id="ARBA00022448"/>
    </source>
</evidence>
<evidence type="ECO:0000256" key="6">
    <source>
        <dbReference type="ARBA" id="ARBA00022989"/>
    </source>
</evidence>
<dbReference type="PANTHER" id="PTHR34975">
    <property type="entry name" value="SPORE GERMINATION PROTEIN A2"/>
    <property type="match status" value="1"/>
</dbReference>
<feature type="transmembrane region" description="Helical" evidence="8">
    <location>
        <begin position="269"/>
        <end position="291"/>
    </location>
</feature>
<feature type="transmembrane region" description="Helical" evidence="8">
    <location>
        <begin position="83"/>
        <end position="107"/>
    </location>
</feature>
<feature type="transmembrane region" description="Helical" evidence="8">
    <location>
        <begin position="191"/>
        <end position="208"/>
    </location>
</feature>
<comment type="subcellular location">
    <subcellularLocation>
        <location evidence="1">Membrane</location>
        <topology evidence="1">Multi-pass membrane protein</topology>
    </subcellularLocation>
</comment>
<dbReference type="Pfam" id="PF03845">
    <property type="entry name" value="Spore_permease"/>
    <property type="match status" value="1"/>
</dbReference>
<keyword evidence="5 8" id="KW-0812">Transmembrane</keyword>
<gene>
    <name evidence="9" type="ORF">E1I69_05065</name>
</gene>
<evidence type="ECO:0000313" key="10">
    <source>
        <dbReference type="Proteomes" id="UP000306477"/>
    </source>
</evidence>
<evidence type="ECO:0000256" key="1">
    <source>
        <dbReference type="ARBA" id="ARBA00004141"/>
    </source>
</evidence>
<evidence type="ECO:0000256" key="8">
    <source>
        <dbReference type="SAM" id="Phobius"/>
    </source>
</evidence>
<feature type="transmembrane region" description="Helical" evidence="8">
    <location>
        <begin position="119"/>
        <end position="136"/>
    </location>
</feature>
<protein>
    <submittedName>
        <fullName evidence="9">Spore gernimation protein GerB</fullName>
    </submittedName>
</protein>